<reference evidence="2 3" key="1">
    <citation type="journal article" date="2012" name="Nat. Biotechnol.">
        <title>Draft genome sequence of pigeonpea (Cajanus cajan), an orphan legume crop of resource-poor farmers.</title>
        <authorList>
            <person name="Varshney R.K."/>
            <person name="Chen W."/>
            <person name="Li Y."/>
            <person name="Bharti A.K."/>
            <person name="Saxena R.K."/>
            <person name="Schlueter J.A."/>
            <person name="Donoghue M.T."/>
            <person name="Azam S."/>
            <person name="Fan G."/>
            <person name="Whaley A.M."/>
            <person name="Farmer A.D."/>
            <person name="Sheridan J."/>
            <person name="Iwata A."/>
            <person name="Tuteja R."/>
            <person name="Penmetsa R.V."/>
            <person name="Wu W."/>
            <person name="Upadhyaya H.D."/>
            <person name="Yang S.P."/>
            <person name="Shah T."/>
            <person name="Saxena K.B."/>
            <person name="Michael T."/>
            <person name="McCombie W.R."/>
            <person name="Yang B."/>
            <person name="Zhang G."/>
            <person name="Yang H."/>
            <person name="Wang J."/>
            <person name="Spillane C."/>
            <person name="Cook D.R."/>
            <person name="May G.D."/>
            <person name="Xu X."/>
            <person name="Jackson S.A."/>
        </authorList>
    </citation>
    <scope>NUCLEOTIDE SEQUENCE [LARGE SCALE GENOMIC DNA]</scope>
    <source>
        <strain evidence="3">cv. Asha</strain>
    </source>
</reference>
<sequence length="87" mass="10006">MSSYYIHPGKNLTVVLVNPPLNNNNYHGWARWMKRSMISKNKYKFLDGFINVPDASEKCNNIFHSWILNSISPSIAQSIVYIGFVDV</sequence>
<keyword evidence="3" id="KW-1185">Reference proteome</keyword>
<organism evidence="2 3">
    <name type="scientific">Cajanus cajan</name>
    <name type="common">Pigeon pea</name>
    <name type="synonym">Cajanus indicus</name>
    <dbReference type="NCBI Taxonomy" id="3821"/>
    <lineage>
        <taxon>Eukaryota</taxon>
        <taxon>Viridiplantae</taxon>
        <taxon>Streptophyta</taxon>
        <taxon>Embryophyta</taxon>
        <taxon>Tracheophyta</taxon>
        <taxon>Spermatophyta</taxon>
        <taxon>Magnoliopsida</taxon>
        <taxon>eudicotyledons</taxon>
        <taxon>Gunneridae</taxon>
        <taxon>Pentapetalae</taxon>
        <taxon>rosids</taxon>
        <taxon>fabids</taxon>
        <taxon>Fabales</taxon>
        <taxon>Fabaceae</taxon>
        <taxon>Papilionoideae</taxon>
        <taxon>50 kb inversion clade</taxon>
        <taxon>NPAAA clade</taxon>
        <taxon>indigoferoid/millettioid clade</taxon>
        <taxon>Phaseoleae</taxon>
        <taxon>Cajanus</taxon>
    </lineage>
</organism>
<feature type="domain" description="Retrotransposon Copia-like N-terminal" evidence="1">
    <location>
        <begin position="7"/>
        <end position="53"/>
    </location>
</feature>
<dbReference type="InterPro" id="IPR029472">
    <property type="entry name" value="Copia-like_N"/>
</dbReference>
<dbReference type="Gramene" id="C.cajan_22668.t">
    <property type="protein sequence ID" value="C.cajan_22668.t"/>
    <property type="gene ID" value="C.cajan_22668"/>
</dbReference>
<protein>
    <recommendedName>
        <fullName evidence="1">Retrotransposon Copia-like N-terminal domain-containing protein</fullName>
    </recommendedName>
</protein>
<dbReference type="Pfam" id="PF14244">
    <property type="entry name" value="Retrotran_gag_3"/>
    <property type="match status" value="1"/>
</dbReference>
<dbReference type="AlphaFoldDB" id="A0A151T1K4"/>
<evidence type="ECO:0000313" key="2">
    <source>
        <dbReference type="EMBL" id="KYP60917.1"/>
    </source>
</evidence>
<dbReference type="EMBL" id="CM003611">
    <property type="protein sequence ID" value="KYP60917.1"/>
    <property type="molecule type" value="Genomic_DNA"/>
</dbReference>
<accession>A0A151T1K4</accession>
<dbReference type="Proteomes" id="UP000075243">
    <property type="component" value="Chromosome 9"/>
</dbReference>
<evidence type="ECO:0000313" key="3">
    <source>
        <dbReference type="Proteomes" id="UP000075243"/>
    </source>
</evidence>
<dbReference type="PANTHER" id="PTHR37610">
    <property type="entry name" value="CCHC-TYPE DOMAIN-CONTAINING PROTEIN"/>
    <property type="match status" value="1"/>
</dbReference>
<name>A0A151T1K4_CAJCA</name>
<evidence type="ECO:0000259" key="1">
    <source>
        <dbReference type="Pfam" id="PF14244"/>
    </source>
</evidence>
<proteinExistence type="predicted"/>
<dbReference type="PANTHER" id="PTHR37610:SF55">
    <property type="entry name" value="RETROTRANSPOSON COPIA-LIKE N-TERMINAL DOMAIN-CONTAINING PROTEIN"/>
    <property type="match status" value="1"/>
</dbReference>
<gene>
    <name evidence="2" type="ORF">KK1_023337</name>
</gene>